<gene>
    <name evidence="2" type="ORF">HNR53_003602</name>
</gene>
<evidence type="ECO:0000313" key="2">
    <source>
        <dbReference type="EMBL" id="MBB6446935.1"/>
    </source>
</evidence>
<dbReference type="EMBL" id="JACHGK010000015">
    <property type="protein sequence ID" value="MBB6446935.1"/>
    <property type="molecule type" value="Genomic_DNA"/>
</dbReference>
<feature type="signal peptide" evidence="1">
    <location>
        <begin position="1"/>
        <end position="17"/>
    </location>
</feature>
<dbReference type="AlphaFoldDB" id="A0A7X0LWU5"/>
<name>A0A7X0LWU5_9BACI</name>
<dbReference type="InterPro" id="IPR047808">
    <property type="entry name" value="CueP-like"/>
</dbReference>
<keyword evidence="3" id="KW-1185">Reference proteome</keyword>
<protein>
    <submittedName>
        <fullName evidence="2">PBP1b-binding outer membrane lipoprotein LpoB</fullName>
    </submittedName>
</protein>
<evidence type="ECO:0000256" key="1">
    <source>
        <dbReference type="SAM" id="SignalP"/>
    </source>
</evidence>
<evidence type="ECO:0000313" key="3">
    <source>
        <dbReference type="Proteomes" id="UP000531594"/>
    </source>
</evidence>
<dbReference type="Gene3D" id="2.60.40.3700">
    <property type="match status" value="1"/>
</dbReference>
<dbReference type="Pfam" id="PF21172">
    <property type="entry name" value="CueP"/>
    <property type="match status" value="1"/>
</dbReference>
<dbReference type="PROSITE" id="PS51257">
    <property type="entry name" value="PROKAR_LIPOPROTEIN"/>
    <property type="match status" value="1"/>
</dbReference>
<comment type="caution">
    <text evidence="2">The sequence shown here is derived from an EMBL/GenBank/DDBJ whole genome shotgun (WGS) entry which is preliminary data.</text>
</comment>
<proteinExistence type="predicted"/>
<organism evidence="2 3">
    <name type="scientific">Bacillus benzoevorans</name>
    <dbReference type="NCBI Taxonomy" id="1456"/>
    <lineage>
        <taxon>Bacteria</taxon>
        <taxon>Bacillati</taxon>
        <taxon>Bacillota</taxon>
        <taxon>Bacilli</taxon>
        <taxon>Bacillales</taxon>
        <taxon>Bacillaceae</taxon>
        <taxon>Bacillus</taxon>
    </lineage>
</organism>
<keyword evidence="2" id="KW-0449">Lipoprotein</keyword>
<keyword evidence="1" id="KW-0732">Signal</keyword>
<feature type="chain" id="PRO_5038370071" evidence="1">
    <location>
        <begin position="18"/>
        <end position="100"/>
    </location>
</feature>
<accession>A0A7X0LWU5</accession>
<reference evidence="2 3" key="1">
    <citation type="submission" date="2020-08" db="EMBL/GenBank/DDBJ databases">
        <title>Genomic Encyclopedia of Type Strains, Phase IV (KMG-IV): sequencing the most valuable type-strain genomes for metagenomic binning, comparative biology and taxonomic classification.</title>
        <authorList>
            <person name="Goeker M."/>
        </authorList>
    </citation>
    <scope>NUCLEOTIDE SEQUENCE [LARGE SCALE GENOMIC DNA]</scope>
    <source>
        <strain evidence="2 3">DSM 5391</strain>
    </source>
</reference>
<dbReference type="Proteomes" id="UP000531594">
    <property type="component" value="Unassembled WGS sequence"/>
</dbReference>
<sequence>MKLKILAVTLLAAFVLAACNEESADEGKTALENEPQSVKETQNIKEMVQQYSANKAADQTASITAKELIVKDSEGKETVYDLSGEDFFVSIAPYINGTHP</sequence>